<gene>
    <name evidence="3" type="ORF">FPZ12_033220</name>
</gene>
<keyword evidence="4" id="KW-1185">Reference proteome</keyword>
<evidence type="ECO:0000313" key="3">
    <source>
        <dbReference type="EMBL" id="KAA9153986.1"/>
    </source>
</evidence>
<dbReference type="RefSeq" id="WP_144749951.1">
    <property type="nucleotide sequence ID" value="NZ_VMNW02000070.1"/>
</dbReference>
<keyword evidence="2" id="KW-0812">Transmembrane</keyword>
<feature type="compositionally biased region" description="Basic and acidic residues" evidence="1">
    <location>
        <begin position="69"/>
        <end position="80"/>
    </location>
</feature>
<dbReference type="EMBL" id="VMNW02000070">
    <property type="protein sequence ID" value="KAA9153986.1"/>
    <property type="molecule type" value="Genomic_DNA"/>
</dbReference>
<feature type="region of interest" description="Disordered" evidence="1">
    <location>
        <begin position="55"/>
        <end position="80"/>
    </location>
</feature>
<evidence type="ECO:0000313" key="4">
    <source>
        <dbReference type="Proteomes" id="UP000319769"/>
    </source>
</evidence>
<proteinExistence type="predicted"/>
<feature type="transmembrane region" description="Helical" evidence="2">
    <location>
        <begin position="24"/>
        <end position="44"/>
    </location>
</feature>
<keyword evidence="2" id="KW-0472">Membrane</keyword>
<sequence length="80" mass="8629">MSLLVLVVAIVATGKGSNLPTAAVLVVALVILVPSVVIDVLVFFSPKPRNLDTLSSYTRKRKEPEEVDDARPDPDRPFDG</sequence>
<evidence type="ECO:0000256" key="1">
    <source>
        <dbReference type="SAM" id="MobiDB-lite"/>
    </source>
</evidence>
<dbReference type="AlphaFoldDB" id="A0A5N0UR88"/>
<name>A0A5N0UR88_9PSEU</name>
<protein>
    <submittedName>
        <fullName evidence="3">Uncharacterized protein</fullName>
    </submittedName>
</protein>
<accession>A0A5N0UR88</accession>
<keyword evidence="2" id="KW-1133">Transmembrane helix</keyword>
<dbReference type="Proteomes" id="UP000319769">
    <property type="component" value="Unassembled WGS sequence"/>
</dbReference>
<evidence type="ECO:0000256" key="2">
    <source>
        <dbReference type="SAM" id="Phobius"/>
    </source>
</evidence>
<organism evidence="3 4">
    <name type="scientific">Amycolatopsis acidicola</name>
    <dbReference type="NCBI Taxonomy" id="2596893"/>
    <lineage>
        <taxon>Bacteria</taxon>
        <taxon>Bacillati</taxon>
        <taxon>Actinomycetota</taxon>
        <taxon>Actinomycetes</taxon>
        <taxon>Pseudonocardiales</taxon>
        <taxon>Pseudonocardiaceae</taxon>
        <taxon>Amycolatopsis</taxon>
    </lineage>
</organism>
<reference evidence="3" key="1">
    <citation type="submission" date="2019-09" db="EMBL/GenBank/DDBJ databases">
        <authorList>
            <person name="Teo W.F.A."/>
            <person name="Duangmal K."/>
        </authorList>
    </citation>
    <scope>NUCLEOTIDE SEQUENCE [LARGE SCALE GENOMIC DNA]</scope>
    <source>
        <strain evidence="3">K81G1</strain>
    </source>
</reference>
<comment type="caution">
    <text evidence="3">The sequence shown here is derived from an EMBL/GenBank/DDBJ whole genome shotgun (WGS) entry which is preliminary data.</text>
</comment>